<evidence type="ECO:0000313" key="1">
    <source>
        <dbReference type="EMBL" id="SHK39887.1"/>
    </source>
</evidence>
<keyword evidence="2" id="KW-1185">Reference proteome</keyword>
<organism evidence="1 2">
    <name type="scientific">Clostridium cavendishii DSM 21758</name>
    <dbReference type="NCBI Taxonomy" id="1121302"/>
    <lineage>
        <taxon>Bacteria</taxon>
        <taxon>Bacillati</taxon>
        <taxon>Bacillota</taxon>
        <taxon>Clostridia</taxon>
        <taxon>Eubacteriales</taxon>
        <taxon>Clostridiaceae</taxon>
        <taxon>Clostridium</taxon>
    </lineage>
</organism>
<dbReference type="STRING" id="1121302.SAMN02745163_03757"/>
<evidence type="ECO:0000313" key="2">
    <source>
        <dbReference type="Proteomes" id="UP000184310"/>
    </source>
</evidence>
<feature type="non-terminal residue" evidence="1">
    <location>
        <position position="161"/>
    </location>
</feature>
<dbReference type="EMBL" id="FQZB01000016">
    <property type="protein sequence ID" value="SHK39887.1"/>
    <property type="molecule type" value="Genomic_DNA"/>
</dbReference>
<name>A0A1M6S5U9_9CLOT</name>
<dbReference type="Proteomes" id="UP000184310">
    <property type="component" value="Unassembled WGS sequence"/>
</dbReference>
<protein>
    <submittedName>
        <fullName evidence="1">Uncharacterized protein</fullName>
    </submittedName>
</protein>
<proteinExistence type="predicted"/>
<gene>
    <name evidence="1" type="ORF">SAMN02745163_03757</name>
</gene>
<accession>A0A1M6S5U9</accession>
<reference evidence="1 2" key="1">
    <citation type="submission" date="2016-11" db="EMBL/GenBank/DDBJ databases">
        <authorList>
            <person name="Jaros S."/>
            <person name="Januszkiewicz K."/>
            <person name="Wedrychowicz H."/>
        </authorList>
    </citation>
    <scope>NUCLEOTIDE SEQUENCE [LARGE SCALE GENOMIC DNA]</scope>
    <source>
        <strain evidence="1 2">DSM 21758</strain>
    </source>
</reference>
<sequence length="161" mass="18823">MINVSKEYKKSVYAPIRSCKARIKFKILDYKAYKNIKKVSSRAEISRENQLTNNIRIPNLKYATFEKDFFKLDGSFNIPPKRNEGNVEIGWLSENLCDDKYIFSIPEKIELEFETERSSMGITIYFDVLNEEYATDFDIDFYSANNTLISHDSISNNTLIK</sequence>
<dbReference type="AlphaFoldDB" id="A0A1M6S5U9"/>